<protein>
    <submittedName>
        <fullName evidence="1">Uncharacterized protein</fullName>
    </submittedName>
</protein>
<keyword evidence="2" id="KW-1185">Reference proteome</keyword>
<reference evidence="1" key="1">
    <citation type="submission" date="2019-11" db="EMBL/GenBank/DDBJ databases">
        <title>Nori genome reveals adaptations in red seaweeds to the harsh intertidal environment.</title>
        <authorList>
            <person name="Wang D."/>
            <person name="Mao Y."/>
        </authorList>
    </citation>
    <scope>NUCLEOTIDE SEQUENCE</scope>
    <source>
        <tissue evidence="1">Gametophyte</tissue>
    </source>
</reference>
<dbReference type="EMBL" id="CM020618">
    <property type="protein sequence ID" value="KAK1862465.1"/>
    <property type="molecule type" value="Genomic_DNA"/>
</dbReference>
<evidence type="ECO:0000313" key="1">
    <source>
        <dbReference type="EMBL" id="KAK1862465.1"/>
    </source>
</evidence>
<accession>A0ACC3BX44</accession>
<name>A0ACC3BX44_PYRYE</name>
<comment type="caution">
    <text evidence="1">The sequence shown here is derived from an EMBL/GenBank/DDBJ whole genome shotgun (WGS) entry which is preliminary data.</text>
</comment>
<gene>
    <name evidence="1" type="ORF">I4F81_005034</name>
</gene>
<evidence type="ECO:0000313" key="2">
    <source>
        <dbReference type="Proteomes" id="UP000798662"/>
    </source>
</evidence>
<sequence length="509" mass="51132">MNKVLRRPAHWAASACLAVLAAASGTTPVAAGLYNWKTSKVVQLTEKNFQSLVLDSKETWLVEFYADWCGHCKSLAPHFDRAAANLDGVARLGAVSSDDAPSLMSKYGVKGFPTLKLFTGVTARNRRPSDYNGARTSGGMAAAVKAALKSFVTVIPSGGMEVFLKEVSPKLPHVVLFTSKKATSPLYKGLSATYEGRIAFGEVRGADGEAAAKHGLASKKLPGLVSWTASSTDETAGVPHTGAVEADALRAFLDAVATGSPVSSDGDASTGGGAYTDGTADASAAPEVTPMGGTFVQPPASDSGVATVDSRAAYDANCGARKDGRLCALALLPDGASATLTPALLESLAGRYQFDNIGFAVVDVASSGGAELASSLLGPDAVVDSGAFAVVRGKKSKVAVLAGEGVVLDDASVGAFLDKVVGGDVRYTRFAGDVPQWTAAATAAAADAPSDDKAEAAASPAMHAAANDEGAPSDAGGTGAGYKAEEGSCAAPVDGVAGQCGAPPPNGSA</sequence>
<dbReference type="Proteomes" id="UP000798662">
    <property type="component" value="Chromosome 1"/>
</dbReference>
<organism evidence="1 2">
    <name type="scientific">Pyropia yezoensis</name>
    <name type="common">Susabi-nori</name>
    <name type="synonym">Porphyra yezoensis</name>
    <dbReference type="NCBI Taxonomy" id="2788"/>
    <lineage>
        <taxon>Eukaryota</taxon>
        <taxon>Rhodophyta</taxon>
        <taxon>Bangiophyceae</taxon>
        <taxon>Bangiales</taxon>
        <taxon>Bangiaceae</taxon>
        <taxon>Pyropia</taxon>
    </lineage>
</organism>
<proteinExistence type="predicted"/>